<evidence type="ECO:0000313" key="2">
    <source>
        <dbReference type="EnsemblMetazoa" id="GMOY012217-PA"/>
    </source>
</evidence>
<feature type="transmembrane region" description="Helical" evidence="1">
    <location>
        <begin position="6"/>
        <end position="25"/>
    </location>
</feature>
<protein>
    <submittedName>
        <fullName evidence="2">Uncharacterized protein</fullName>
    </submittedName>
</protein>
<keyword evidence="1" id="KW-1133">Transmembrane helix</keyword>
<accession>A0A1B0GFU7</accession>
<reference evidence="2" key="1">
    <citation type="submission" date="2020-05" db="UniProtKB">
        <authorList>
            <consortium name="EnsemblMetazoa"/>
        </authorList>
    </citation>
    <scope>IDENTIFICATION</scope>
    <source>
        <strain evidence="2">Yale</strain>
    </source>
</reference>
<sequence>MCHESVFSLLILVMTGTLSYLYCFLDADAFRQTVSENWRFSFKKQGSSPNTELRRT</sequence>
<dbReference type="AlphaFoldDB" id="A0A1B0GFU7"/>
<dbReference type="Proteomes" id="UP000092444">
    <property type="component" value="Unassembled WGS sequence"/>
</dbReference>
<dbReference type="EMBL" id="CCAG010004976">
    <property type="status" value="NOT_ANNOTATED_CDS"/>
    <property type="molecule type" value="Genomic_DNA"/>
</dbReference>
<keyword evidence="1" id="KW-0812">Transmembrane</keyword>
<organism evidence="2 3">
    <name type="scientific">Glossina morsitans morsitans</name>
    <name type="common">Savannah tsetse fly</name>
    <dbReference type="NCBI Taxonomy" id="37546"/>
    <lineage>
        <taxon>Eukaryota</taxon>
        <taxon>Metazoa</taxon>
        <taxon>Ecdysozoa</taxon>
        <taxon>Arthropoda</taxon>
        <taxon>Hexapoda</taxon>
        <taxon>Insecta</taxon>
        <taxon>Pterygota</taxon>
        <taxon>Neoptera</taxon>
        <taxon>Endopterygota</taxon>
        <taxon>Diptera</taxon>
        <taxon>Brachycera</taxon>
        <taxon>Muscomorpha</taxon>
        <taxon>Hippoboscoidea</taxon>
        <taxon>Glossinidae</taxon>
        <taxon>Glossina</taxon>
    </lineage>
</organism>
<dbReference type="VEuPathDB" id="VectorBase:GMOY012217"/>
<evidence type="ECO:0000313" key="3">
    <source>
        <dbReference type="Proteomes" id="UP000092444"/>
    </source>
</evidence>
<name>A0A1B0GFU7_GLOMM</name>
<keyword evidence="1" id="KW-0472">Membrane</keyword>
<evidence type="ECO:0000256" key="1">
    <source>
        <dbReference type="SAM" id="Phobius"/>
    </source>
</evidence>
<proteinExistence type="predicted"/>
<keyword evidence="3" id="KW-1185">Reference proteome</keyword>
<dbReference type="EnsemblMetazoa" id="GMOY012217-RA">
    <property type="protein sequence ID" value="GMOY012217-PA"/>
    <property type="gene ID" value="GMOY012217"/>
</dbReference>